<evidence type="ECO:0000256" key="1">
    <source>
        <dbReference type="SAM" id="MobiDB-lite"/>
    </source>
</evidence>
<evidence type="ECO:0000313" key="3">
    <source>
        <dbReference type="Proteomes" id="UP000076532"/>
    </source>
</evidence>
<proteinExistence type="predicted"/>
<feature type="compositionally biased region" description="Polar residues" evidence="1">
    <location>
        <begin position="63"/>
        <end position="80"/>
    </location>
</feature>
<accession>A0A166QQR8</accession>
<evidence type="ECO:0000313" key="2">
    <source>
        <dbReference type="EMBL" id="KZP27434.1"/>
    </source>
</evidence>
<sequence length="276" mass="30329">MPIFAVLLIYRSPTLYRKLACLGDEIASGLAQAAMVMESFGMLLSMCWMGAEFMTLNREHPRSSSYAQNTPRPSDPPHSQQTRHKKQIYERASPPHPLFYSAQVGSPAVGHDYHGIAAFSTTNGGISDETDLTHARTAPKDDETITQTLGIGCACCWGDFAKSCLVFSKWSLLHLLLTVARETGSYIMCLNRDFEAFDCTLVTLMSYRMHAAMGLPGQEVIWRLSISGPVIITAAHRLYGYCSVDYNPTARIGSSSTRLNLSLRNSGTGGGRSLYI</sequence>
<dbReference type="AlphaFoldDB" id="A0A166QQR8"/>
<reference evidence="2 3" key="1">
    <citation type="journal article" date="2016" name="Mol. Biol. Evol.">
        <title>Comparative Genomics of Early-Diverging Mushroom-Forming Fungi Provides Insights into the Origins of Lignocellulose Decay Capabilities.</title>
        <authorList>
            <person name="Nagy L.G."/>
            <person name="Riley R."/>
            <person name="Tritt A."/>
            <person name="Adam C."/>
            <person name="Daum C."/>
            <person name="Floudas D."/>
            <person name="Sun H."/>
            <person name="Yadav J.S."/>
            <person name="Pangilinan J."/>
            <person name="Larsson K.H."/>
            <person name="Matsuura K."/>
            <person name="Barry K."/>
            <person name="Labutti K."/>
            <person name="Kuo R."/>
            <person name="Ohm R.A."/>
            <person name="Bhattacharya S.S."/>
            <person name="Shirouzu T."/>
            <person name="Yoshinaga Y."/>
            <person name="Martin F.M."/>
            <person name="Grigoriev I.V."/>
            <person name="Hibbett D.S."/>
        </authorList>
    </citation>
    <scope>NUCLEOTIDE SEQUENCE [LARGE SCALE GENOMIC DNA]</scope>
    <source>
        <strain evidence="2 3">CBS 109695</strain>
    </source>
</reference>
<protein>
    <submittedName>
        <fullName evidence="2">Uncharacterized protein</fullName>
    </submittedName>
</protein>
<dbReference type="Proteomes" id="UP000076532">
    <property type="component" value="Unassembled WGS sequence"/>
</dbReference>
<dbReference type="EMBL" id="KV417509">
    <property type="protein sequence ID" value="KZP27434.1"/>
    <property type="molecule type" value="Genomic_DNA"/>
</dbReference>
<name>A0A166QQR8_9AGAM</name>
<gene>
    <name evidence="2" type="ORF">FIBSPDRAFT_886655</name>
</gene>
<organism evidence="2 3">
    <name type="scientific">Athelia psychrophila</name>
    <dbReference type="NCBI Taxonomy" id="1759441"/>
    <lineage>
        <taxon>Eukaryota</taxon>
        <taxon>Fungi</taxon>
        <taxon>Dikarya</taxon>
        <taxon>Basidiomycota</taxon>
        <taxon>Agaricomycotina</taxon>
        <taxon>Agaricomycetes</taxon>
        <taxon>Agaricomycetidae</taxon>
        <taxon>Atheliales</taxon>
        <taxon>Atheliaceae</taxon>
        <taxon>Athelia</taxon>
    </lineage>
</organism>
<feature type="region of interest" description="Disordered" evidence="1">
    <location>
        <begin position="60"/>
        <end position="86"/>
    </location>
</feature>
<keyword evidence="3" id="KW-1185">Reference proteome</keyword>